<evidence type="ECO:0000256" key="1">
    <source>
        <dbReference type="SAM" id="MobiDB-lite"/>
    </source>
</evidence>
<dbReference type="Proteomes" id="UP000030645">
    <property type="component" value="Unassembled WGS sequence"/>
</dbReference>
<keyword evidence="3" id="KW-1185">Reference proteome</keyword>
<reference evidence="3" key="1">
    <citation type="submission" date="2013-01" db="EMBL/GenBank/DDBJ databases">
        <title>Draft Genome Sequence of a Mulberry Tree, Morus notabilis C.K. Schneid.</title>
        <authorList>
            <person name="He N."/>
            <person name="Zhao S."/>
        </authorList>
    </citation>
    <scope>NUCLEOTIDE SEQUENCE</scope>
</reference>
<accession>W9RRB2</accession>
<gene>
    <name evidence="2" type="ORF">L484_006968</name>
</gene>
<evidence type="ECO:0000313" key="3">
    <source>
        <dbReference type="Proteomes" id="UP000030645"/>
    </source>
</evidence>
<dbReference type="AlphaFoldDB" id="W9RRB2"/>
<dbReference type="EMBL" id="KE345074">
    <property type="protein sequence ID" value="EXB93493.1"/>
    <property type="molecule type" value="Genomic_DNA"/>
</dbReference>
<sequence>MEQRLSQVEVQQYESTQQMREFWKYTKQRDLTLQKHFRANSRRFYSFPKFPHYLCSSSSEDEEPGPTEETAPLSLTPPPAEQ</sequence>
<proteinExistence type="predicted"/>
<name>W9RRB2_9ROSA</name>
<protein>
    <submittedName>
        <fullName evidence="2">Uncharacterized protein</fullName>
    </submittedName>
</protein>
<organism evidence="2 3">
    <name type="scientific">Morus notabilis</name>
    <dbReference type="NCBI Taxonomy" id="981085"/>
    <lineage>
        <taxon>Eukaryota</taxon>
        <taxon>Viridiplantae</taxon>
        <taxon>Streptophyta</taxon>
        <taxon>Embryophyta</taxon>
        <taxon>Tracheophyta</taxon>
        <taxon>Spermatophyta</taxon>
        <taxon>Magnoliopsida</taxon>
        <taxon>eudicotyledons</taxon>
        <taxon>Gunneridae</taxon>
        <taxon>Pentapetalae</taxon>
        <taxon>rosids</taxon>
        <taxon>fabids</taxon>
        <taxon>Rosales</taxon>
        <taxon>Moraceae</taxon>
        <taxon>Moreae</taxon>
        <taxon>Morus</taxon>
    </lineage>
</organism>
<feature type="region of interest" description="Disordered" evidence="1">
    <location>
        <begin position="55"/>
        <end position="82"/>
    </location>
</feature>
<evidence type="ECO:0000313" key="2">
    <source>
        <dbReference type="EMBL" id="EXB93493.1"/>
    </source>
</evidence>